<comment type="caution">
    <text evidence="1">The sequence shown here is derived from an EMBL/GenBank/DDBJ whole genome shotgun (WGS) entry which is preliminary data.</text>
</comment>
<proteinExistence type="predicted"/>
<dbReference type="Proteomes" id="UP000053372">
    <property type="component" value="Unassembled WGS sequence"/>
</dbReference>
<name>A0A0V7ZH68_9CYAN</name>
<dbReference type="EMBL" id="LMTZ01000136">
    <property type="protein sequence ID" value="KST63574.1"/>
    <property type="molecule type" value="Genomic_DNA"/>
</dbReference>
<gene>
    <name evidence="1" type="ORF">BC008_14010</name>
    <name evidence="2" type="ORF">BC008_16010</name>
</gene>
<dbReference type="EMBL" id="LMTZ01000127">
    <property type="protein sequence ID" value="KST64148.1"/>
    <property type="molecule type" value="Genomic_DNA"/>
</dbReference>
<evidence type="ECO:0000313" key="2">
    <source>
        <dbReference type="EMBL" id="KST64148.1"/>
    </source>
</evidence>
<evidence type="ECO:0000313" key="3">
    <source>
        <dbReference type="Proteomes" id="UP000053372"/>
    </source>
</evidence>
<keyword evidence="3" id="KW-1185">Reference proteome</keyword>
<dbReference type="AlphaFoldDB" id="A0A0V7ZH68"/>
<evidence type="ECO:0000313" key="1">
    <source>
        <dbReference type="EMBL" id="KST63574.1"/>
    </source>
</evidence>
<accession>A0A0V7ZH68</accession>
<dbReference type="RefSeq" id="WP_027843162.1">
    <property type="nucleotide sequence ID" value="NZ_LMTZ01000127.1"/>
</dbReference>
<protein>
    <submittedName>
        <fullName evidence="1">Uncharacterized protein</fullName>
    </submittedName>
</protein>
<sequence length="118" mass="13761">MILLIYERRIRSLIARSFVILRVTVWVKFILKIHNSKFIAPKSSSLLNFQKKSCRYVPEMEPGKNFFKNITVTEKNAIAILPMTRAIMCSSKKFCIGTTKIKTFTKIGKYERLKPNDE</sequence>
<organism evidence="1 3">
    <name type="scientific">Mastigocoleus testarum BC008</name>
    <dbReference type="NCBI Taxonomy" id="371196"/>
    <lineage>
        <taxon>Bacteria</taxon>
        <taxon>Bacillati</taxon>
        <taxon>Cyanobacteriota</taxon>
        <taxon>Cyanophyceae</taxon>
        <taxon>Nostocales</taxon>
        <taxon>Hapalosiphonaceae</taxon>
        <taxon>Mastigocoleus</taxon>
    </lineage>
</organism>
<reference evidence="1 3" key="1">
    <citation type="journal article" date="2015" name="Genome Announc.">
        <title>Draft Genome of the Euendolithic (true boring) Cyanobacterium Mastigocoleus testarum strain BC008.</title>
        <authorList>
            <person name="Guida B.S."/>
            <person name="Garcia-Pichel F."/>
        </authorList>
    </citation>
    <scope>NUCLEOTIDE SEQUENCE [LARGE SCALE GENOMIC DNA]</scope>
    <source>
        <strain evidence="1 3">BC008</strain>
    </source>
</reference>